<dbReference type="Pfam" id="PF00249">
    <property type="entry name" value="Myb_DNA-binding"/>
    <property type="match status" value="2"/>
</dbReference>
<keyword evidence="4" id="KW-0804">Transcription</keyword>
<gene>
    <name evidence="9" type="primary">R2R3MYB63</name>
</gene>
<feature type="domain" description="Myb-like" evidence="7">
    <location>
        <begin position="62"/>
        <end position="112"/>
    </location>
</feature>
<dbReference type="FunFam" id="1.10.10.60:FF:000121">
    <property type="entry name" value="Myb transcription factor"/>
    <property type="match status" value="1"/>
</dbReference>
<dbReference type="EMBL" id="MG676667">
    <property type="protein sequence ID" value="AWS00945.1"/>
    <property type="molecule type" value="mRNA"/>
</dbReference>
<dbReference type="InterPro" id="IPR017930">
    <property type="entry name" value="Myb_dom"/>
</dbReference>
<keyword evidence="5" id="KW-0539">Nucleus</keyword>
<proteinExistence type="evidence at transcript level"/>
<dbReference type="InterPro" id="IPR009057">
    <property type="entry name" value="Homeodomain-like_sf"/>
</dbReference>
<feature type="region of interest" description="Disordered" evidence="6">
    <location>
        <begin position="119"/>
        <end position="195"/>
    </location>
</feature>
<dbReference type="AlphaFoldDB" id="A0A2U9IY38"/>
<evidence type="ECO:0000259" key="8">
    <source>
        <dbReference type="PROSITE" id="PS51294"/>
    </source>
</evidence>
<dbReference type="SUPFAM" id="SSF46689">
    <property type="entry name" value="Homeodomain-like"/>
    <property type="match status" value="1"/>
</dbReference>
<feature type="domain" description="HTH myb-type" evidence="8">
    <location>
        <begin position="62"/>
        <end position="116"/>
    </location>
</feature>
<accession>A0A2U9IY38</accession>
<dbReference type="CDD" id="cd00167">
    <property type="entry name" value="SANT"/>
    <property type="match status" value="2"/>
</dbReference>
<evidence type="ECO:0000313" key="9">
    <source>
        <dbReference type="EMBL" id="AWS00945.1"/>
    </source>
</evidence>
<evidence type="ECO:0000256" key="4">
    <source>
        <dbReference type="ARBA" id="ARBA00023163"/>
    </source>
</evidence>
<dbReference type="InterPro" id="IPR001005">
    <property type="entry name" value="SANT/Myb"/>
</dbReference>
<dbReference type="SMART" id="SM00717">
    <property type="entry name" value="SANT"/>
    <property type="match status" value="2"/>
</dbReference>
<dbReference type="Gene3D" id="1.10.10.60">
    <property type="entry name" value="Homeodomain-like"/>
    <property type="match status" value="2"/>
</dbReference>
<evidence type="ECO:0000256" key="2">
    <source>
        <dbReference type="ARBA" id="ARBA00023015"/>
    </source>
</evidence>
<dbReference type="GO" id="GO:0005634">
    <property type="term" value="C:nucleus"/>
    <property type="evidence" value="ECO:0007669"/>
    <property type="project" value="UniProtKB-SubCell"/>
</dbReference>
<evidence type="ECO:0000256" key="6">
    <source>
        <dbReference type="SAM" id="MobiDB-lite"/>
    </source>
</evidence>
<dbReference type="InterPro" id="IPR015495">
    <property type="entry name" value="Myb_TF_plants"/>
</dbReference>
<evidence type="ECO:0000256" key="1">
    <source>
        <dbReference type="ARBA" id="ARBA00004123"/>
    </source>
</evidence>
<evidence type="ECO:0000259" key="7">
    <source>
        <dbReference type="PROSITE" id="PS50090"/>
    </source>
</evidence>
<evidence type="ECO:0000256" key="5">
    <source>
        <dbReference type="ARBA" id="ARBA00023242"/>
    </source>
</evidence>
<feature type="compositionally biased region" description="Polar residues" evidence="6">
    <location>
        <begin position="151"/>
        <end position="163"/>
    </location>
</feature>
<feature type="compositionally biased region" description="Low complexity" evidence="6">
    <location>
        <begin position="164"/>
        <end position="195"/>
    </location>
</feature>
<name>A0A2U9IY38_CATRO</name>
<protein>
    <submittedName>
        <fullName evidence="9">MYB domain containing protein 63</fullName>
    </submittedName>
</protein>
<dbReference type="PROSITE" id="PS51294">
    <property type="entry name" value="HTH_MYB"/>
    <property type="match status" value="2"/>
</dbReference>
<keyword evidence="3" id="KW-0238">DNA-binding</keyword>
<feature type="domain" description="HTH myb-type" evidence="8">
    <location>
        <begin position="9"/>
        <end position="61"/>
    </location>
</feature>
<evidence type="ECO:0000256" key="3">
    <source>
        <dbReference type="ARBA" id="ARBA00023125"/>
    </source>
</evidence>
<feature type="domain" description="Myb-like" evidence="7">
    <location>
        <begin position="9"/>
        <end position="61"/>
    </location>
</feature>
<feature type="compositionally biased region" description="Basic and acidic residues" evidence="6">
    <location>
        <begin position="132"/>
        <end position="150"/>
    </location>
</feature>
<dbReference type="PANTHER" id="PTHR10641:SF1346">
    <property type="entry name" value="TRANSCRIPTION FACTOR MYB14"/>
    <property type="match status" value="1"/>
</dbReference>
<comment type="subcellular location">
    <subcellularLocation>
        <location evidence="1">Nucleus</location>
    </subcellularLocation>
</comment>
<reference evidence="9" key="1">
    <citation type="journal article" date="2018" name="Metab. Eng.">
        <title>An engineered combinatorial module of transcription factors boosts production of monoterpenoid indole alkaloids in Catharanthus roseus.</title>
        <authorList>
            <person name="Schweizer F."/>
            <person name="Colinas M."/>
            <person name="Pollier J."/>
            <person name="Van Moerkercke A."/>
            <person name="Bossche R.V."/>
            <person name="de Clercq R."/>
            <person name="Goossens A."/>
        </authorList>
    </citation>
    <scope>NUCLEOTIDE SEQUENCE</scope>
</reference>
<keyword evidence="2" id="KW-0805">Transcription regulation</keyword>
<dbReference type="OrthoDB" id="2143914at2759"/>
<dbReference type="PROSITE" id="PS50090">
    <property type="entry name" value="MYB_LIKE"/>
    <property type="match status" value="2"/>
</dbReference>
<dbReference type="GO" id="GO:0003677">
    <property type="term" value="F:DNA binding"/>
    <property type="evidence" value="ECO:0007669"/>
    <property type="project" value="UniProtKB-KW"/>
</dbReference>
<organism evidence="9">
    <name type="scientific">Catharanthus roseus</name>
    <name type="common">Madagascar periwinkle</name>
    <name type="synonym">Vinca rosea</name>
    <dbReference type="NCBI Taxonomy" id="4058"/>
    <lineage>
        <taxon>Eukaryota</taxon>
        <taxon>Viridiplantae</taxon>
        <taxon>Streptophyta</taxon>
        <taxon>Embryophyta</taxon>
        <taxon>Tracheophyta</taxon>
        <taxon>Spermatophyta</taxon>
        <taxon>Magnoliopsida</taxon>
        <taxon>eudicotyledons</taxon>
        <taxon>Gunneridae</taxon>
        <taxon>Pentapetalae</taxon>
        <taxon>asterids</taxon>
        <taxon>lamiids</taxon>
        <taxon>Gentianales</taxon>
        <taxon>Apocynaceae</taxon>
        <taxon>Rauvolfioideae</taxon>
        <taxon>Vinceae</taxon>
        <taxon>Catharanthinae</taxon>
        <taxon>Catharanthus</taxon>
    </lineage>
</organism>
<dbReference type="PANTHER" id="PTHR10641">
    <property type="entry name" value="MYB FAMILY TRANSCRIPTION FACTOR"/>
    <property type="match status" value="1"/>
</dbReference>
<sequence length="270" mass="30459">MGRAPCCEKMGLKKGPWTKEEDDILINYINQNGHGNWRALPKKAGLLRCGKSCRLRWTNYLRPDIKRGNFSKEEEDTIIHLHHALGNRWSAIAARLPGRTDNEIKNVWHTHLKKKLVKQSAIPDPQISETPRPAKLDQYRHETAGGEDSIRSSLSTEMSIHDQSNSPPHSSSSSNDDVSSSNITTSCTSNSNTTENDAEMSCLLLNNLNEDFWLDLDFVSCENSWKFIGGEDVGDYCNSSFIINNSSSISDDDINFWSDPFPRAEELPQF</sequence>